<evidence type="ECO:0000313" key="5">
    <source>
        <dbReference type="Proteomes" id="UP000617628"/>
    </source>
</evidence>
<dbReference type="Proteomes" id="UP000617628">
    <property type="component" value="Unassembled WGS sequence"/>
</dbReference>
<evidence type="ECO:0000313" key="4">
    <source>
        <dbReference type="EMBL" id="MBK1876362.1"/>
    </source>
</evidence>
<comment type="caution">
    <text evidence="4">The sequence shown here is derived from an EMBL/GenBank/DDBJ whole genome shotgun (WGS) entry which is preliminary data.</text>
</comment>
<keyword evidence="5" id="KW-1185">Reference proteome</keyword>
<name>A0A934RT33_9BACT</name>
<dbReference type="InterPro" id="IPR037284">
    <property type="entry name" value="SUF_FeS_clus_asmbl_SufBD_sf"/>
</dbReference>
<dbReference type="InterPro" id="IPR011542">
    <property type="entry name" value="SUF_FeS_clus_asmbl_SufD"/>
</dbReference>
<evidence type="ECO:0000256" key="1">
    <source>
        <dbReference type="ARBA" id="ARBA00043967"/>
    </source>
</evidence>
<protein>
    <submittedName>
        <fullName evidence="4">Fe-S cluster assembly protein SufD</fullName>
    </submittedName>
</protein>
<dbReference type="GO" id="GO:0016226">
    <property type="term" value="P:iron-sulfur cluster assembly"/>
    <property type="evidence" value="ECO:0007669"/>
    <property type="project" value="InterPro"/>
</dbReference>
<dbReference type="InterPro" id="IPR055346">
    <property type="entry name" value="Fe-S_cluster_assembly_SufBD"/>
</dbReference>
<proteinExistence type="inferred from homology"/>
<feature type="domain" description="SUF system FeS cluster assembly SufBD N-terminal" evidence="3">
    <location>
        <begin position="31"/>
        <end position="173"/>
    </location>
</feature>
<dbReference type="PANTHER" id="PTHR43575:SF1">
    <property type="entry name" value="PROTEIN ABCI7, CHLOROPLASTIC"/>
    <property type="match status" value="1"/>
</dbReference>
<evidence type="ECO:0000259" key="2">
    <source>
        <dbReference type="Pfam" id="PF01458"/>
    </source>
</evidence>
<accession>A0A934RT33</accession>
<organism evidence="4 5">
    <name type="scientific">Pelagicoccus mobilis</name>
    <dbReference type="NCBI Taxonomy" id="415221"/>
    <lineage>
        <taxon>Bacteria</taxon>
        <taxon>Pseudomonadati</taxon>
        <taxon>Verrucomicrobiota</taxon>
        <taxon>Opitutia</taxon>
        <taxon>Puniceicoccales</taxon>
        <taxon>Pelagicoccaceae</taxon>
        <taxon>Pelagicoccus</taxon>
    </lineage>
</organism>
<sequence>MSESSHAENPIREAFARHIEDLDTAPFWWKNAKTESYEKFESLANPTRRDEEWRFATIKGLELADVRFAALPSISDAAALVERSNFIEKFSGRFVFGDDQTLQADRLSPELEEKGVIWAPLKEAVAKHGDLLKDYFMKQEADLGSEKFAALHQAFMENGALLYVPKGVEIEDAFVVYNWSINAGSAIFPHTLVITEDFAKVKLVEANLSATEDTAAFSCGVNHIFAGVGSTVDYTLLQNFNEQTLGFQINSNIAGKDSNVKTISVNVGCRRYRSETHGQIKGSGSKVEMLSLAVADNEQEIDQRTLQTHSAPHAVSDLLFKNALIDNARTIFSGLIKVDPGAQQTDAYQTNRNLLLSGTAEANSLPGLEIDANDVKCSHGATTSQIEDDEIFYMLARGIPRAKAEELIVYGFFEEILERISCETVAENARQIIQSKFKKRQTK</sequence>
<dbReference type="EMBL" id="JAENIL010000008">
    <property type="protein sequence ID" value="MBK1876362.1"/>
    <property type="molecule type" value="Genomic_DNA"/>
</dbReference>
<dbReference type="InterPro" id="IPR000825">
    <property type="entry name" value="SUF_FeS_clus_asmbl_SufBD_core"/>
</dbReference>
<dbReference type="SUPFAM" id="SSF101960">
    <property type="entry name" value="Stabilizer of iron transporter SufD"/>
    <property type="match status" value="1"/>
</dbReference>
<evidence type="ECO:0000259" key="3">
    <source>
        <dbReference type="Pfam" id="PF19295"/>
    </source>
</evidence>
<dbReference type="InterPro" id="IPR045595">
    <property type="entry name" value="SufBD_N"/>
</dbReference>
<gene>
    <name evidence="4" type="primary">sufD</name>
    <name evidence="4" type="ORF">JIN87_05745</name>
</gene>
<feature type="domain" description="SUF system FeS cluster assembly SufBD core" evidence="2">
    <location>
        <begin position="183"/>
        <end position="412"/>
    </location>
</feature>
<dbReference type="Pfam" id="PF19295">
    <property type="entry name" value="SufBD_N"/>
    <property type="match status" value="1"/>
</dbReference>
<dbReference type="AlphaFoldDB" id="A0A934RT33"/>
<reference evidence="4" key="1">
    <citation type="submission" date="2021-01" db="EMBL/GenBank/DDBJ databases">
        <title>Modified the classification status of verrucomicrobia.</title>
        <authorList>
            <person name="Feng X."/>
        </authorList>
    </citation>
    <scope>NUCLEOTIDE SEQUENCE</scope>
    <source>
        <strain evidence="4">KCTC 13126</strain>
    </source>
</reference>
<dbReference type="NCBIfam" id="TIGR01981">
    <property type="entry name" value="sufD"/>
    <property type="match status" value="1"/>
</dbReference>
<dbReference type="PANTHER" id="PTHR43575">
    <property type="entry name" value="PROTEIN ABCI7, CHLOROPLASTIC"/>
    <property type="match status" value="1"/>
</dbReference>
<comment type="similarity">
    <text evidence="1">Belongs to the iron-sulfur cluster assembly SufBD family.</text>
</comment>
<dbReference type="Pfam" id="PF01458">
    <property type="entry name" value="SUFBD_core"/>
    <property type="match status" value="1"/>
</dbReference>
<dbReference type="RefSeq" id="WP_200354576.1">
    <property type="nucleotide sequence ID" value="NZ_JAENIL010000008.1"/>
</dbReference>